<proteinExistence type="predicted"/>
<protein>
    <submittedName>
        <fullName evidence="1">Uncharacterized protein</fullName>
    </submittedName>
</protein>
<evidence type="ECO:0000313" key="2">
    <source>
        <dbReference type="Proteomes" id="UP000448943"/>
    </source>
</evidence>
<gene>
    <name evidence="1" type="ORF">ERL59_04130</name>
</gene>
<comment type="caution">
    <text evidence="1">The sequence shown here is derived from an EMBL/GenBank/DDBJ whole genome shotgun (WGS) entry which is preliminary data.</text>
</comment>
<evidence type="ECO:0000313" key="1">
    <source>
        <dbReference type="EMBL" id="NBI28145.1"/>
    </source>
</evidence>
<dbReference type="Proteomes" id="UP000448943">
    <property type="component" value="Unassembled WGS sequence"/>
</dbReference>
<dbReference type="EMBL" id="SIJB01000009">
    <property type="protein sequence ID" value="NBI28145.1"/>
    <property type="molecule type" value="Genomic_DNA"/>
</dbReference>
<name>A0A6N9PZW2_9BACL</name>
<dbReference type="RefSeq" id="WP_160644835.1">
    <property type="nucleotide sequence ID" value="NZ_SIJB01000009.1"/>
</dbReference>
<organism evidence="1 2">
    <name type="scientific">Chengkuizengella marina</name>
    <dbReference type="NCBI Taxonomy" id="2507566"/>
    <lineage>
        <taxon>Bacteria</taxon>
        <taxon>Bacillati</taxon>
        <taxon>Bacillota</taxon>
        <taxon>Bacilli</taxon>
        <taxon>Bacillales</taxon>
        <taxon>Paenibacillaceae</taxon>
        <taxon>Chengkuizengella</taxon>
    </lineage>
</organism>
<reference evidence="1 2" key="1">
    <citation type="submission" date="2019-01" db="EMBL/GenBank/DDBJ databases">
        <title>Chengkuizengella sp. nov., isolated from deep-sea sediment of East Pacific Ocean.</title>
        <authorList>
            <person name="Yang J."/>
            <person name="Lai Q."/>
            <person name="Shao Z."/>
        </authorList>
    </citation>
    <scope>NUCLEOTIDE SEQUENCE [LARGE SCALE GENOMIC DNA]</scope>
    <source>
        <strain evidence="1 2">YPA3-1-1</strain>
    </source>
</reference>
<accession>A0A6N9PZW2</accession>
<dbReference type="AlphaFoldDB" id="A0A6N9PZW2"/>
<dbReference type="OrthoDB" id="2452999at2"/>
<keyword evidence="2" id="KW-1185">Reference proteome</keyword>
<sequence length="96" mass="10914">MVIPHVLDGAKVIQYTSNSVSNKFGTVGTINEKDEIIDELLITAMAICLYEGSDEYYLFSCDLNWEDVIGDIDSLKEVREIAKNSFNVNYENWITK</sequence>